<sequence>MSGERPVEQGGSDEPHVRGSGGRRAETDANFACGHGSLGSTLGKRTPTG</sequence>
<keyword evidence="3" id="KW-1185">Reference proteome</keyword>
<feature type="region of interest" description="Disordered" evidence="1">
    <location>
        <begin position="1"/>
        <end position="49"/>
    </location>
</feature>
<accession>A0A402CA30</accession>
<evidence type="ECO:0000313" key="3">
    <source>
        <dbReference type="Proteomes" id="UP000287519"/>
    </source>
</evidence>
<comment type="caution">
    <text evidence="2">The sequence shown here is derived from an EMBL/GenBank/DDBJ whole genome shotgun (WGS) entry which is preliminary data.</text>
</comment>
<proteinExistence type="predicted"/>
<evidence type="ECO:0000313" key="2">
    <source>
        <dbReference type="EMBL" id="GCE40480.1"/>
    </source>
</evidence>
<organism evidence="2 3">
    <name type="scientific">Rhodococcus wratislaviensis</name>
    <name type="common">Tsukamurella wratislaviensis</name>
    <dbReference type="NCBI Taxonomy" id="44752"/>
    <lineage>
        <taxon>Bacteria</taxon>
        <taxon>Bacillati</taxon>
        <taxon>Actinomycetota</taxon>
        <taxon>Actinomycetes</taxon>
        <taxon>Mycobacteriales</taxon>
        <taxon>Nocardiaceae</taxon>
        <taxon>Rhodococcus</taxon>
    </lineage>
</organism>
<dbReference type="EMBL" id="BHYM01000037">
    <property type="protein sequence ID" value="GCE40480.1"/>
    <property type="molecule type" value="Genomic_DNA"/>
</dbReference>
<dbReference type="Proteomes" id="UP000287519">
    <property type="component" value="Unassembled WGS sequence"/>
</dbReference>
<name>A0A402CA30_RHOWR</name>
<reference evidence="2 3" key="1">
    <citation type="submission" date="2018-11" db="EMBL/GenBank/DDBJ databases">
        <title>Microbial catabolism of amino acid.</title>
        <authorList>
            <person name="Hibi M."/>
            <person name="Ogawa J."/>
        </authorList>
    </citation>
    <scope>NUCLEOTIDE SEQUENCE [LARGE SCALE GENOMIC DNA]</scope>
    <source>
        <strain evidence="2 3">C31-06</strain>
    </source>
</reference>
<gene>
    <name evidence="2" type="ORF">Rhow_004123</name>
</gene>
<feature type="compositionally biased region" description="Basic and acidic residues" evidence="1">
    <location>
        <begin position="13"/>
        <end position="27"/>
    </location>
</feature>
<protein>
    <submittedName>
        <fullName evidence="2">Uncharacterized protein</fullName>
    </submittedName>
</protein>
<evidence type="ECO:0000256" key="1">
    <source>
        <dbReference type="SAM" id="MobiDB-lite"/>
    </source>
</evidence>
<dbReference type="AlphaFoldDB" id="A0A402CA30"/>